<reference evidence="3 4" key="1">
    <citation type="submission" date="2016-10" db="EMBL/GenBank/DDBJ databases">
        <authorList>
            <person name="de Groot N.N."/>
        </authorList>
    </citation>
    <scope>NUCLEOTIDE SEQUENCE [LARGE SCALE GENOMIC DNA]</scope>
    <source>
        <strain evidence="3 4">DSM 15283</strain>
    </source>
</reference>
<gene>
    <name evidence="3" type="ORF">SAMN04488042_1092</name>
</gene>
<dbReference type="GO" id="GO:0006171">
    <property type="term" value="P:cAMP biosynthetic process"/>
    <property type="evidence" value="ECO:0007669"/>
    <property type="project" value="TreeGrafter"/>
</dbReference>
<dbReference type="CDD" id="cd07302">
    <property type="entry name" value="CHD"/>
    <property type="match status" value="1"/>
</dbReference>
<dbReference type="InterPro" id="IPR001054">
    <property type="entry name" value="A/G_cyclase"/>
</dbReference>
<dbReference type="Gene3D" id="3.30.70.1230">
    <property type="entry name" value="Nucleotide cyclase"/>
    <property type="match status" value="1"/>
</dbReference>
<evidence type="ECO:0000313" key="4">
    <source>
        <dbReference type="Proteomes" id="UP000199144"/>
    </source>
</evidence>
<dbReference type="GO" id="GO:0004016">
    <property type="term" value="F:adenylate cyclase activity"/>
    <property type="evidence" value="ECO:0007669"/>
    <property type="project" value="UniProtKB-ARBA"/>
</dbReference>
<dbReference type="SMART" id="SM00044">
    <property type="entry name" value="CYCc"/>
    <property type="match status" value="1"/>
</dbReference>
<dbReference type="SMART" id="SM01080">
    <property type="entry name" value="CHASE2"/>
    <property type="match status" value="1"/>
</dbReference>
<evidence type="ECO:0000256" key="1">
    <source>
        <dbReference type="SAM" id="Phobius"/>
    </source>
</evidence>
<sequence>MRAWASKWIGWVRVVALLGVFFGLIVRIGDPLPLSVLRNVSLDFFHQSYPREYTPLPVAIIDVDDRSLSEIGQWPWPRTRIAEIVQKSTLAGAAAIAFDIVFSEPDRLSPGAVAMDNPRLPPDVAEQLKSMPDNDILLADAIARSRVVLGQASVRTIEGNRSTKIEMADVPHAFVGGDPTPFLPQFPDVVQNLPILEANAAGYGVFSARPDVDGVYRSAPLVISVQGKVRLGLSAELLRIATGGGPFLVRTNEAGIEGVVIARQLIETAQDGSVWPHLTPSNRARYVSATDLLNDRMPQGRLAGHLVFVGTSAIGLEDFRPTMLGVSMAGVEIHAQVLENIISQTMLKRPNYMIAIELVVTLFLCVLVILFVPVMAARWVISLSLALLGLYVSVSYYFFTQRGVVLDPSYPVISTFLTFALMTTVNYLREERLRRSIRNAFGQYVSPDLVGQLSDHPEDLKLGGETRELTLLFSDVRGFTAIAEDYKDDPEALTRLMNQFLTLVSQAIMDNGGTIDKFMGDAVMAFWNAPTNNPDHPRAACNAALRIMADIHAFNERSAYVESAGTEGGARAREHHKINIGVGINSGMCVVGNMGSETRFDYTALGDPVNVASRLEGQSRYYGVQVILGMNTVKVVGAEFAILKLDTVMVLGKHLPETIFALLGDKSMRDEAGFQEIFSLNEQMHEAYDAQEWDKAQQKLDQMQSINEHLQLSLAVYLDLFRSRISELRSDPPGEDWDGVYKFTKKSS</sequence>
<proteinExistence type="predicted"/>
<keyword evidence="4" id="KW-1185">Reference proteome</keyword>
<dbReference type="STRING" id="254406.SAMN04488042_1092"/>
<dbReference type="EMBL" id="FOTQ01000009">
    <property type="protein sequence ID" value="SFM55976.1"/>
    <property type="molecule type" value="Genomic_DNA"/>
</dbReference>
<name>A0A1I4RUQ6_9RHOB</name>
<keyword evidence="1" id="KW-1133">Transmembrane helix</keyword>
<accession>A0A1I4RUQ6</accession>
<dbReference type="PANTHER" id="PTHR43081">
    <property type="entry name" value="ADENYLATE CYCLASE, TERMINAL-DIFFERENTIATION SPECIFIC-RELATED"/>
    <property type="match status" value="1"/>
</dbReference>
<dbReference type="GO" id="GO:0035556">
    <property type="term" value="P:intracellular signal transduction"/>
    <property type="evidence" value="ECO:0007669"/>
    <property type="project" value="InterPro"/>
</dbReference>
<dbReference type="PROSITE" id="PS50125">
    <property type="entry name" value="GUANYLATE_CYCLASE_2"/>
    <property type="match status" value="1"/>
</dbReference>
<protein>
    <submittedName>
        <fullName evidence="3">Adenylate cyclase</fullName>
    </submittedName>
</protein>
<feature type="transmembrane region" description="Helical" evidence="1">
    <location>
        <begin position="352"/>
        <end position="372"/>
    </location>
</feature>
<dbReference type="Pfam" id="PF05226">
    <property type="entry name" value="CHASE2"/>
    <property type="match status" value="1"/>
</dbReference>
<dbReference type="PANTHER" id="PTHR43081:SF1">
    <property type="entry name" value="ADENYLATE CYCLASE, TERMINAL-DIFFERENTIATION SPECIFIC"/>
    <property type="match status" value="1"/>
</dbReference>
<feature type="transmembrane region" description="Helical" evidence="1">
    <location>
        <begin position="379"/>
        <end position="398"/>
    </location>
</feature>
<keyword evidence="1" id="KW-0812">Transmembrane</keyword>
<dbReference type="Proteomes" id="UP000199144">
    <property type="component" value="Unassembled WGS sequence"/>
</dbReference>
<dbReference type="RefSeq" id="WP_165610116.1">
    <property type="nucleotide sequence ID" value="NZ_FOTQ01000009.1"/>
</dbReference>
<dbReference type="SUPFAM" id="SSF55073">
    <property type="entry name" value="Nucleotide cyclase"/>
    <property type="match status" value="1"/>
</dbReference>
<keyword evidence="1" id="KW-0472">Membrane</keyword>
<evidence type="ECO:0000313" key="3">
    <source>
        <dbReference type="EMBL" id="SFM55976.1"/>
    </source>
</evidence>
<evidence type="ECO:0000259" key="2">
    <source>
        <dbReference type="PROSITE" id="PS50125"/>
    </source>
</evidence>
<dbReference type="InterPro" id="IPR029787">
    <property type="entry name" value="Nucleotide_cyclase"/>
</dbReference>
<feature type="transmembrane region" description="Helical" evidence="1">
    <location>
        <begin position="410"/>
        <end position="428"/>
    </location>
</feature>
<feature type="domain" description="Guanylate cyclase" evidence="2">
    <location>
        <begin position="470"/>
        <end position="616"/>
    </location>
</feature>
<dbReference type="Pfam" id="PF00211">
    <property type="entry name" value="Guanylate_cyc"/>
    <property type="match status" value="1"/>
</dbReference>
<dbReference type="InterPro" id="IPR050697">
    <property type="entry name" value="Adenylyl/Guanylyl_Cyclase_3/4"/>
</dbReference>
<dbReference type="AlphaFoldDB" id="A0A1I4RUQ6"/>
<dbReference type="InterPro" id="IPR007890">
    <property type="entry name" value="CHASE2"/>
</dbReference>
<organism evidence="3 4">
    <name type="scientific">Shimia aestuarii</name>
    <dbReference type="NCBI Taxonomy" id="254406"/>
    <lineage>
        <taxon>Bacteria</taxon>
        <taxon>Pseudomonadati</taxon>
        <taxon>Pseudomonadota</taxon>
        <taxon>Alphaproteobacteria</taxon>
        <taxon>Rhodobacterales</taxon>
        <taxon>Roseobacteraceae</taxon>
    </lineage>
</organism>